<evidence type="ECO:0000313" key="2">
    <source>
        <dbReference type="WBParaSite" id="PSU_v2.g16305.t1"/>
    </source>
</evidence>
<reference evidence="2" key="1">
    <citation type="submission" date="2022-11" db="UniProtKB">
        <authorList>
            <consortium name="WormBaseParasite"/>
        </authorList>
    </citation>
    <scope>IDENTIFICATION</scope>
</reference>
<dbReference type="WBParaSite" id="PSU_v2.g16305.t1">
    <property type="protein sequence ID" value="PSU_v2.g16305.t1"/>
    <property type="gene ID" value="PSU_v2.g16305"/>
</dbReference>
<organism evidence="1 2">
    <name type="scientific">Panagrolaimus superbus</name>
    <dbReference type="NCBI Taxonomy" id="310955"/>
    <lineage>
        <taxon>Eukaryota</taxon>
        <taxon>Metazoa</taxon>
        <taxon>Ecdysozoa</taxon>
        <taxon>Nematoda</taxon>
        <taxon>Chromadorea</taxon>
        <taxon>Rhabditida</taxon>
        <taxon>Tylenchina</taxon>
        <taxon>Panagrolaimomorpha</taxon>
        <taxon>Panagrolaimoidea</taxon>
        <taxon>Panagrolaimidae</taxon>
        <taxon>Panagrolaimus</taxon>
    </lineage>
</organism>
<protein>
    <submittedName>
        <fullName evidence="2">Uncharacterized protein</fullName>
    </submittedName>
</protein>
<proteinExistence type="predicted"/>
<dbReference type="Proteomes" id="UP000887577">
    <property type="component" value="Unplaced"/>
</dbReference>
<dbReference type="AlphaFoldDB" id="A0A914YC20"/>
<sequence length="369" mass="43009">MAPKSNVVILYKGEEPGKCIWSLRAHQYLEGGWMTVAVNDEILTPTLQPKRYSHYQLFQRVNVYTICGGIDHYTSWIVGSKIGRANSYLPNFHDSQSGAADIMNQLYIHPHDPNEETHIMLPHYTKEEIDVFRERREYSAINLLYHESTRCCTFQSRPALNPFNEYGIPSFGRRITRVREVIYHTTDVEFYLYNGLYFRPDRHKSEEIVLKNGVYADDRVVIRCLDMNRHYIQTVGYSEFLRITTHVELRGYWWSGTVQLLMQKLPSANPNYLNGLTLMNMCTERTPFNTINDYISTEVRGQIKMFNYDCRDTREGSMASIVNGIWKRGLPAKSFKDLDRIFLCAPSMSSPMEARPSFHTDLEHLVRVS</sequence>
<evidence type="ECO:0000313" key="1">
    <source>
        <dbReference type="Proteomes" id="UP000887577"/>
    </source>
</evidence>
<name>A0A914YC20_9BILA</name>
<accession>A0A914YC20</accession>
<keyword evidence="1" id="KW-1185">Reference proteome</keyword>